<dbReference type="InterPro" id="IPR017946">
    <property type="entry name" value="PLC-like_Pdiesterase_TIM-brl"/>
</dbReference>
<gene>
    <name evidence="2" type="ORF">H9L09_13225</name>
</gene>
<evidence type="ECO:0000313" key="3">
    <source>
        <dbReference type="Proteomes" id="UP000515947"/>
    </source>
</evidence>
<name>A0A7G9RHG5_9ACTN</name>
<dbReference type="Proteomes" id="UP000515947">
    <property type="component" value="Chromosome"/>
</dbReference>
<dbReference type="GO" id="GO:0006629">
    <property type="term" value="P:lipid metabolic process"/>
    <property type="evidence" value="ECO:0007669"/>
    <property type="project" value="InterPro"/>
</dbReference>
<dbReference type="SUPFAM" id="SSF51695">
    <property type="entry name" value="PLC-like phosphodiesterases"/>
    <property type="match status" value="1"/>
</dbReference>
<dbReference type="Gene3D" id="3.20.20.190">
    <property type="entry name" value="Phosphatidylinositol (PI) phosphodiesterase"/>
    <property type="match status" value="1"/>
</dbReference>
<dbReference type="PROSITE" id="PS51704">
    <property type="entry name" value="GP_PDE"/>
    <property type="match status" value="1"/>
</dbReference>
<sequence length="249" mass="27291">MAHRGASAYAPENTLAALRKAIARDADLAEFDVQRTRDGAVVLLHDATLERTTDVRRVFPDRGPWRVGDFSYAEIARLDAGSWKGPEYAGERIPLLTEALEVLRPSGLGALVELKHPRLYPGLVAELATLLDEDRRGPAAPGSVIVQSFDESAARELKGRVPSVPVGVLGSPARDRLASIASWADLVNPHHHRADRSYVDEVRRHGLQCFVWTVDRPVAMRRAVRAGVDGVITNRPDVFRRFAAEAPAS</sequence>
<dbReference type="GO" id="GO:0008081">
    <property type="term" value="F:phosphoric diester hydrolase activity"/>
    <property type="evidence" value="ECO:0007669"/>
    <property type="project" value="InterPro"/>
</dbReference>
<dbReference type="AlphaFoldDB" id="A0A7G9RHG5"/>
<accession>A0A7G9RHG5</accession>
<organism evidence="2 3">
    <name type="scientific">Nocardioides mesophilus</name>
    <dbReference type="NCBI Taxonomy" id="433659"/>
    <lineage>
        <taxon>Bacteria</taxon>
        <taxon>Bacillati</taxon>
        <taxon>Actinomycetota</taxon>
        <taxon>Actinomycetes</taxon>
        <taxon>Propionibacteriales</taxon>
        <taxon>Nocardioidaceae</taxon>
        <taxon>Nocardioides</taxon>
    </lineage>
</organism>
<dbReference type="KEGG" id="nmes:H9L09_13225"/>
<reference evidence="2 3" key="1">
    <citation type="submission" date="2020-08" db="EMBL/GenBank/DDBJ databases">
        <title>Genome sequence of Nocardioides mesophilus KACC 16243T.</title>
        <authorList>
            <person name="Hyun D.-W."/>
            <person name="Bae J.-W."/>
        </authorList>
    </citation>
    <scope>NUCLEOTIDE SEQUENCE [LARGE SCALE GENOMIC DNA]</scope>
    <source>
        <strain evidence="2 3">KACC 16243</strain>
    </source>
</reference>
<dbReference type="PANTHER" id="PTHR46211">
    <property type="entry name" value="GLYCEROPHOSPHORYL DIESTER PHOSPHODIESTERASE"/>
    <property type="match status" value="1"/>
</dbReference>
<evidence type="ECO:0000313" key="2">
    <source>
        <dbReference type="EMBL" id="QNN55040.1"/>
    </source>
</evidence>
<dbReference type="EMBL" id="CP060713">
    <property type="protein sequence ID" value="QNN55040.1"/>
    <property type="molecule type" value="Genomic_DNA"/>
</dbReference>
<dbReference type="InterPro" id="IPR030395">
    <property type="entry name" value="GP_PDE_dom"/>
</dbReference>
<dbReference type="Pfam" id="PF03009">
    <property type="entry name" value="GDPD"/>
    <property type="match status" value="1"/>
</dbReference>
<proteinExistence type="predicted"/>
<evidence type="ECO:0000259" key="1">
    <source>
        <dbReference type="PROSITE" id="PS51704"/>
    </source>
</evidence>
<protein>
    <recommendedName>
        <fullName evidence="1">GP-PDE domain-containing protein</fullName>
    </recommendedName>
</protein>
<feature type="domain" description="GP-PDE" evidence="1">
    <location>
        <begin position="1"/>
        <end position="243"/>
    </location>
</feature>
<dbReference type="PANTHER" id="PTHR46211:SF1">
    <property type="entry name" value="GLYCEROPHOSPHODIESTER PHOSPHODIESTERASE, CYTOPLASMIC"/>
    <property type="match status" value="1"/>
</dbReference>
<keyword evidence="3" id="KW-1185">Reference proteome</keyword>